<dbReference type="InterPro" id="IPR052713">
    <property type="entry name" value="FeoA"/>
</dbReference>
<evidence type="ECO:0000259" key="2">
    <source>
        <dbReference type="SMART" id="SM00899"/>
    </source>
</evidence>
<dbReference type="Pfam" id="PF04023">
    <property type="entry name" value="FeoA"/>
    <property type="match status" value="1"/>
</dbReference>
<dbReference type="InterPro" id="IPR007167">
    <property type="entry name" value="Fe-transptr_FeoA-like"/>
</dbReference>
<dbReference type="InterPro" id="IPR038157">
    <property type="entry name" value="FeoA_core_dom"/>
</dbReference>
<keyword evidence="1" id="KW-0408">Iron</keyword>
<evidence type="ECO:0000256" key="1">
    <source>
        <dbReference type="ARBA" id="ARBA00023004"/>
    </source>
</evidence>
<dbReference type="SUPFAM" id="SSF50037">
    <property type="entry name" value="C-terminal domain of transcriptional repressors"/>
    <property type="match status" value="1"/>
</dbReference>
<dbReference type="AlphaFoldDB" id="A0A4R3KD02"/>
<protein>
    <submittedName>
        <fullName evidence="3">Ferrous iron transport protein A</fullName>
    </submittedName>
</protein>
<accession>A0A4R3KD02</accession>
<dbReference type="Gene3D" id="2.30.30.90">
    <property type="match status" value="1"/>
</dbReference>
<reference evidence="3 4" key="1">
    <citation type="submission" date="2019-03" db="EMBL/GenBank/DDBJ databases">
        <title>Genomic Encyclopedia of Type Strains, Phase IV (KMG-IV): sequencing the most valuable type-strain genomes for metagenomic binning, comparative biology and taxonomic classification.</title>
        <authorList>
            <person name="Goeker M."/>
        </authorList>
    </citation>
    <scope>NUCLEOTIDE SEQUENCE [LARGE SCALE GENOMIC DNA]</scope>
    <source>
        <strain evidence="3 4">DSM 20467</strain>
    </source>
</reference>
<name>A0A4R3KD02_9FIRM</name>
<sequence>MAVVVGQNKMTLNHVRAGSSVKVEYLEASPLKERLMSMGVVSGTVIKVLSSAPLGDPMEINVRSYNLAMRRKDAEKIVVSLLPTA</sequence>
<dbReference type="PANTHER" id="PTHR42954:SF2">
    <property type="entry name" value="FE(2+) TRANSPORT PROTEIN A"/>
    <property type="match status" value="1"/>
</dbReference>
<comment type="caution">
    <text evidence="3">The sequence shown here is derived from an EMBL/GenBank/DDBJ whole genome shotgun (WGS) entry which is preliminary data.</text>
</comment>
<evidence type="ECO:0000313" key="3">
    <source>
        <dbReference type="EMBL" id="TCS81007.1"/>
    </source>
</evidence>
<evidence type="ECO:0000313" key="4">
    <source>
        <dbReference type="Proteomes" id="UP000295188"/>
    </source>
</evidence>
<feature type="domain" description="Ferrous iron transporter FeoA-like" evidence="2">
    <location>
        <begin position="10"/>
        <end position="81"/>
    </location>
</feature>
<keyword evidence="4" id="KW-1185">Reference proteome</keyword>
<proteinExistence type="predicted"/>
<dbReference type="InterPro" id="IPR008988">
    <property type="entry name" value="Transcriptional_repressor_C"/>
</dbReference>
<dbReference type="EMBL" id="SMAA01000003">
    <property type="protein sequence ID" value="TCS81007.1"/>
    <property type="molecule type" value="Genomic_DNA"/>
</dbReference>
<dbReference type="PANTHER" id="PTHR42954">
    <property type="entry name" value="FE(2+) TRANSPORT PROTEIN A"/>
    <property type="match status" value="1"/>
</dbReference>
<dbReference type="GO" id="GO:0046914">
    <property type="term" value="F:transition metal ion binding"/>
    <property type="evidence" value="ECO:0007669"/>
    <property type="project" value="InterPro"/>
</dbReference>
<dbReference type="SMART" id="SM00899">
    <property type="entry name" value="FeoA"/>
    <property type="match status" value="1"/>
</dbReference>
<dbReference type="Proteomes" id="UP000295188">
    <property type="component" value="Unassembled WGS sequence"/>
</dbReference>
<gene>
    <name evidence="3" type="ORF">EDC37_103177</name>
</gene>
<organism evidence="3 4">
    <name type="scientific">Pectinatus cerevisiiphilus</name>
    <dbReference type="NCBI Taxonomy" id="86956"/>
    <lineage>
        <taxon>Bacteria</taxon>
        <taxon>Bacillati</taxon>
        <taxon>Bacillota</taxon>
        <taxon>Negativicutes</taxon>
        <taxon>Selenomonadales</taxon>
        <taxon>Selenomonadaceae</taxon>
        <taxon>Pectinatus</taxon>
    </lineage>
</organism>